<sequence length="1536" mass="156937">MAKTYFSLKTGTFVQDWSDTGLITQNDDWSNVPSIVGYLGDGMIGGSTGVNPGTVTGDSVSADVIANLTAATNTSGGVGEFQLANPTVALQGSGTAGAPYLALYMDSTGRENIVLKFNARDIDGTGDNAVQPIAVQYRIGDSGVWINLPAGSISDASTGPSLATLVTPITVALPTEANNQAQLQIRIITTNAANSDEWIGIDDISVSSTEVAGLSPGILSIGDANLGEGDAGAADMLFTVTRTGGSDGAVSAGWSVSLDGSANAADLGTTLSGTVSFAAGQTSAVIRVPVVGDLVTETNETFSVRLSAPTGGASLGDGVGIGTITNDDLPPPANVFINEINYDPAGTDTGEFIEVAGVAGTDLTGWSLVLYNGNGGGVYGTVNLSGTLSDTANGFGFRSVTTASNGIQNGSPDAIALVDPFGRVIQFLSYEGTMTAVGGPAAGLTATDIGVFQDQAAVGTSLQLQGTGSSYGDFTWGFDIASTSGGANAGQSFLSGTDQGQIRISDAAVVEGNSGTTAITFTVTRAGGFASEASVGYTLDFGTSASADDLAPGTPASGTVTFAANEFTKTITLQVQGDTAGEGNEGFLVRLGSVTGNAAVVDGSGLGIILNDDPVARTIMAIQGEGHASAFVDQPIITTGIVTAVDSIGFYLQDPNGDGNARTSDAIFIKTAAAPTVKVGDAVELTGVVNEYKPSELGLSVTQVTASSITVLSSGNALPAAILIGANGLLPPTESIDSDGLTVFNPETDGIDFWETLEGMRVTIDSPIAVANSNGFGETDIVASAGFGATGINERGGITISDGDYNPEKIQLDDRLALQPTLSTGDILAPVTGVINYSFERYELLATEQAVITTDRTLGDNNTVLKGDANYVSIATYNLENLDPSDGKYDILASDIVYSLKAPDIIGVQEVQDADGAGSGSNLSGASNVQGLIDSIRAISGLVYTYVEIAPATANSTGGEPGGNIRNGYLYLSERVSLVEGSLGLIDDPAFAGSRKPLVATWYFNNQEFSTINVHFTSRLGSDPLWGDAQPPRDGGDASRTAQAAAVGEYVFDILDEDASQQFVLLGDWNGFYFEEAQTQLTNGGVFTNLSTLLPEAERYSYLFDGNSQLIDNMLVTGGLLPGVRYDAVHINAEFTGSRPTDHDPQLALLRVAITPHDVVIDDGLVDENLPAGTIVGTLSATDTAGDTLTYTLLDNAGGRFVVDSATGIVRTAVALDYETATSFTLKVQVTDAAGLSSSNDVVISVGNVNEAPVAANDAISVNEDATTANLWNLLLGNDRDSDAGDALSITAVSGIGTLGSLVFDAATQSLRYVADNDAFDALAPGATATDRFTYTVTDSGGLTSTATVAVTVTGIADGIILNGGNGDDVVNGTGGEDRLSGGNGMDRLFGLDGHDRLEGGNGNDQLFGGRGNDLLIGGQGDDLLEGGAGRDSFVVAARGGNDVIRDFDIANDSLLFDGTAIRSSQVGDTNGDGIADLRINLTAGGSVTLLGLSSLSGVKTGDYVEGSASQAYRYDGAETVAVRHDFGIGEAWQFA</sequence>
<dbReference type="InterPro" id="IPR001343">
    <property type="entry name" value="Hemolysn_Ca-bd"/>
</dbReference>
<dbReference type="Pfam" id="PF03160">
    <property type="entry name" value="Calx-beta"/>
    <property type="match status" value="2"/>
</dbReference>
<dbReference type="PROSITE" id="PS00330">
    <property type="entry name" value="HEMOLYSIN_CALCIUM"/>
    <property type="match status" value="3"/>
</dbReference>
<dbReference type="PANTHER" id="PTHR42834:SF1">
    <property type="entry name" value="ENDONUCLEASE_EXONUCLEASE_PHOSPHATASE FAMILY PROTEIN (AFU_ORTHOLOGUE AFUA_3G09210)"/>
    <property type="match status" value="1"/>
</dbReference>
<dbReference type="PRINTS" id="PR00313">
    <property type="entry name" value="CABNDNGRPT"/>
</dbReference>
<name>A0A7X5Y9U8_9SPHN</name>
<comment type="caution">
    <text evidence="5">The sequence shown here is derived from an EMBL/GenBank/DDBJ whole genome shotgun (WGS) entry which is preliminary data.</text>
</comment>
<dbReference type="GO" id="GO:0007156">
    <property type="term" value="P:homophilic cell adhesion via plasma membrane adhesion molecules"/>
    <property type="evidence" value="ECO:0007669"/>
    <property type="project" value="InterPro"/>
</dbReference>
<dbReference type="GO" id="GO:0007154">
    <property type="term" value="P:cell communication"/>
    <property type="evidence" value="ECO:0007669"/>
    <property type="project" value="InterPro"/>
</dbReference>
<keyword evidence="6" id="KW-1185">Reference proteome</keyword>
<evidence type="ECO:0000256" key="3">
    <source>
        <dbReference type="ARBA" id="ARBA00022837"/>
    </source>
</evidence>
<dbReference type="InterPro" id="IPR036691">
    <property type="entry name" value="Endo/exonu/phosph_ase_sf"/>
</dbReference>
<dbReference type="SUPFAM" id="SSF49313">
    <property type="entry name" value="Cadherin-like"/>
    <property type="match status" value="1"/>
</dbReference>
<dbReference type="InterPro" id="IPR002126">
    <property type="entry name" value="Cadherin-like_dom"/>
</dbReference>
<dbReference type="Pfam" id="PF00353">
    <property type="entry name" value="HemolysinCabind"/>
    <property type="match status" value="2"/>
</dbReference>
<dbReference type="NCBIfam" id="TIGR01965">
    <property type="entry name" value="VCBS_repeat"/>
    <property type="match status" value="1"/>
</dbReference>
<dbReference type="Gene3D" id="2.60.40.2030">
    <property type="match status" value="2"/>
</dbReference>
<dbReference type="Pfam" id="PF17963">
    <property type="entry name" value="Big_9"/>
    <property type="match status" value="1"/>
</dbReference>
<dbReference type="Pfam" id="PF00028">
    <property type="entry name" value="Cadherin"/>
    <property type="match status" value="1"/>
</dbReference>
<dbReference type="Gene3D" id="2.60.40.60">
    <property type="entry name" value="Cadherins"/>
    <property type="match status" value="1"/>
</dbReference>
<dbReference type="InterPro" id="IPR018511">
    <property type="entry name" value="Hemolysin-typ_Ca-bd_CS"/>
</dbReference>
<evidence type="ECO:0000256" key="1">
    <source>
        <dbReference type="ARBA" id="ARBA00022729"/>
    </source>
</evidence>
<dbReference type="PROSITE" id="PS50268">
    <property type="entry name" value="CADHERIN_2"/>
    <property type="match status" value="1"/>
</dbReference>
<dbReference type="GO" id="GO:0005509">
    <property type="term" value="F:calcium ion binding"/>
    <property type="evidence" value="ECO:0007669"/>
    <property type="project" value="InterPro"/>
</dbReference>
<feature type="domain" description="Cadherin" evidence="4">
    <location>
        <begin position="1166"/>
        <end position="1255"/>
    </location>
</feature>
<dbReference type="SUPFAM" id="SSF56219">
    <property type="entry name" value="DNase I-like"/>
    <property type="match status" value="1"/>
</dbReference>
<dbReference type="InterPro" id="IPR038081">
    <property type="entry name" value="CalX-like_sf"/>
</dbReference>
<dbReference type="SUPFAM" id="SSF141072">
    <property type="entry name" value="CalX-like"/>
    <property type="match status" value="2"/>
</dbReference>
<dbReference type="PANTHER" id="PTHR42834">
    <property type="entry name" value="ENDONUCLEASE/EXONUCLEASE/PHOSPHATASE FAMILY PROTEIN (AFU_ORTHOLOGUE AFUA_3G09210)"/>
    <property type="match status" value="1"/>
</dbReference>
<dbReference type="Proteomes" id="UP000558192">
    <property type="component" value="Unassembled WGS sequence"/>
</dbReference>
<dbReference type="SMART" id="SM00112">
    <property type="entry name" value="CA"/>
    <property type="match status" value="1"/>
</dbReference>
<dbReference type="InterPro" id="IPR010221">
    <property type="entry name" value="VCBS_dom"/>
</dbReference>
<evidence type="ECO:0000313" key="6">
    <source>
        <dbReference type="Proteomes" id="UP000558192"/>
    </source>
</evidence>
<dbReference type="Gene3D" id="2.150.10.10">
    <property type="entry name" value="Serralysin-like metalloprotease, C-terminal"/>
    <property type="match status" value="1"/>
</dbReference>
<accession>A0A7X5Y9U8</accession>
<dbReference type="InterPro" id="IPR011049">
    <property type="entry name" value="Serralysin-like_metalloprot_C"/>
</dbReference>
<evidence type="ECO:0000259" key="4">
    <source>
        <dbReference type="PROSITE" id="PS50268"/>
    </source>
</evidence>
<keyword evidence="3" id="KW-0106">Calcium</keyword>
<dbReference type="Gene3D" id="3.60.10.10">
    <property type="entry name" value="Endonuclease/exonuclease/phosphatase"/>
    <property type="match status" value="1"/>
</dbReference>
<dbReference type="CDD" id="cd11304">
    <property type="entry name" value="Cadherin_repeat"/>
    <property type="match status" value="1"/>
</dbReference>
<dbReference type="EMBL" id="JAATJC010000001">
    <property type="protein sequence ID" value="NJC06595.1"/>
    <property type="molecule type" value="Genomic_DNA"/>
</dbReference>
<keyword evidence="1" id="KW-0732">Signal</keyword>
<dbReference type="RefSeq" id="WP_168069898.1">
    <property type="nucleotide sequence ID" value="NZ_JAATJC010000001.1"/>
</dbReference>
<dbReference type="SUPFAM" id="SSF51120">
    <property type="entry name" value="beta-Roll"/>
    <property type="match status" value="1"/>
</dbReference>
<dbReference type="InterPro" id="IPR003644">
    <property type="entry name" value="Calx_beta"/>
</dbReference>
<reference evidence="5 6" key="1">
    <citation type="submission" date="2020-03" db="EMBL/GenBank/DDBJ databases">
        <title>Genomic Encyclopedia of Type Strains, Phase IV (KMG-IV): sequencing the most valuable type-strain genomes for metagenomic binning, comparative biology and taxonomic classification.</title>
        <authorList>
            <person name="Goeker M."/>
        </authorList>
    </citation>
    <scope>NUCLEOTIDE SEQUENCE [LARGE SCALE GENOMIC DNA]</scope>
    <source>
        <strain evidence="5 6">DSM 16846</strain>
    </source>
</reference>
<dbReference type="GO" id="GO:0016020">
    <property type="term" value="C:membrane"/>
    <property type="evidence" value="ECO:0007669"/>
    <property type="project" value="InterPro"/>
</dbReference>
<evidence type="ECO:0000256" key="2">
    <source>
        <dbReference type="ARBA" id="ARBA00022737"/>
    </source>
</evidence>
<dbReference type="InterPro" id="IPR015919">
    <property type="entry name" value="Cadherin-like_sf"/>
</dbReference>
<dbReference type="CDD" id="cd04486">
    <property type="entry name" value="YhcR_OBF_like"/>
    <property type="match status" value="1"/>
</dbReference>
<protein>
    <recommendedName>
        <fullName evidence="4">Cadherin domain-containing protein</fullName>
    </recommendedName>
</protein>
<organism evidence="5 6">
    <name type="scientific">Sphingomonas kaistensis</name>
    <dbReference type="NCBI Taxonomy" id="298708"/>
    <lineage>
        <taxon>Bacteria</taxon>
        <taxon>Pseudomonadati</taxon>
        <taxon>Pseudomonadota</taxon>
        <taxon>Alphaproteobacteria</taxon>
        <taxon>Sphingomonadales</taxon>
        <taxon>Sphingomonadaceae</taxon>
        <taxon>Sphingomonas</taxon>
    </lineage>
</organism>
<proteinExistence type="predicted"/>
<dbReference type="SMART" id="SM00237">
    <property type="entry name" value="Calx_beta"/>
    <property type="match status" value="2"/>
</dbReference>
<evidence type="ECO:0000313" key="5">
    <source>
        <dbReference type="EMBL" id="NJC06595.1"/>
    </source>
</evidence>
<keyword evidence="2" id="KW-0677">Repeat</keyword>
<gene>
    <name evidence="5" type="ORF">GGQ97_002388</name>
</gene>